<dbReference type="InterPro" id="IPR027051">
    <property type="entry name" value="XdhC_Rossmann_dom"/>
</dbReference>
<dbReference type="Pfam" id="PF13478">
    <property type="entry name" value="XdhC_C"/>
    <property type="match status" value="1"/>
</dbReference>
<keyword evidence="4" id="KW-1185">Reference proteome</keyword>
<sequence length="276" mass="29700">MGLFAHAAELEKNNVSFAFIQIIESRGSTPRHNAGMIVDDLGNMTGTIGGGMMERLVREQALQALAQGASRVFQGRMARNGESAIGSDCGGAMTVHIAVHLPRPELILVGGGHVNRAIAQAAAPLGFCMTVLDIWQGNLTHPQLPSPCRRIHADTFTSAIDKLRLNDNCFVIIATNNQDREALTQLIHAQVPYLGLLASRRKVQTLKTALRKQGVPEETINRLRSPIGLDIGAETPEEIAISVVAELLQVKNRTHGQSMNVVNKIAVPLDSASGEN</sequence>
<dbReference type="OrthoDB" id="9815497at2"/>
<evidence type="ECO:0000259" key="1">
    <source>
        <dbReference type="Pfam" id="PF02625"/>
    </source>
</evidence>
<name>A0A4P8QT51_9GAMM</name>
<evidence type="ECO:0000313" key="4">
    <source>
        <dbReference type="Proteomes" id="UP000299580"/>
    </source>
</evidence>
<dbReference type="EMBL" id="CP034035">
    <property type="protein sequence ID" value="QCR10402.1"/>
    <property type="molecule type" value="Genomic_DNA"/>
</dbReference>
<dbReference type="InterPro" id="IPR052698">
    <property type="entry name" value="MoCofactor_Util/Proc"/>
</dbReference>
<dbReference type="Gene3D" id="3.40.50.720">
    <property type="entry name" value="NAD(P)-binding Rossmann-like Domain"/>
    <property type="match status" value="1"/>
</dbReference>
<dbReference type="InterPro" id="IPR003777">
    <property type="entry name" value="XdhC_CoxI"/>
</dbReference>
<dbReference type="KEGG" id="brb:EH207_15825"/>
<proteinExistence type="predicted"/>
<protein>
    <submittedName>
        <fullName evidence="3">XdhC family protein</fullName>
    </submittedName>
</protein>
<dbReference type="AlphaFoldDB" id="A0A4P8QT51"/>
<gene>
    <name evidence="3" type="ORF">EH207_15825</name>
</gene>
<reference evidence="3 4" key="1">
    <citation type="submission" date="2018-11" db="EMBL/GenBank/DDBJ databases">
        <title>Genome sequences of Brenneria nigrifluens and Brenneria rubrifaciens.</title>
        <authorList>
            <person name="Poret-Peterson A.T."/>
            <person name="McClean A.E."/>
            <person name="Kluepfel D.A."/>
        </authorList>
    </citation>
    <scope>NUCLEOTIDE SEQUENCE [LARGE SCALE GENOMIC DNA]</scope>
    <source>
        <strain evidence="3 4">6D370</strain>
    </source>
</reference>
<evidence type="ECO:0000259" key="2">
    <source>
        <dbReference type="Pfam" id="PF13478"/>
    </source>
</evidence>
<feature type="domain" description="XdhC- CoxI" evidence="1">
    <location>
        <begin position="13"/>
        <end position="73"/>
    </location>
</feature>
<dbReference type="Pfam" id="PF02625">
    <property type="entry name" value="XdhC_CoxI"/>
    <property type="match status" value="1"/>
</dbReference>
<dbReference type="Proteomes" id="UP000299580">
    <property type="component" value="Chromosome"/>
</dbReference>
<dbReference type="PANTHER" id="PTHR30388:SF6">
    <property type="entry name" value="XANTHINE DEHYDROGENASE SUBUNIT A-RELATED"/>
    <property type="match status" value="1"/>
</dbReference>
<accession>A0A4P8QT51</accession>
<feature type="domain" description="XdhC Rossmann" evidence="2">
    <location>
        <begin position="106"/>
        <end position="247"/>
    </location>
</feature>
<organism evidence="3 4">
    <name type="scientific">Brenneria rubrifaciens</name>
    <dbReference type="NCBI Taxonomy" id="55213"/>
    <lineage>
        <taxon>Bacteria</taxon>
        <taxon>Pseudomonadati</taxon>
        <taxon>Pseudomonadota</taxon>
        <taxon>Gammaproteobacteria</taxon>
        <taxon>Enterobacterales</taxon>
        <taxon>Pectobacteriaceae</taxon>
        <taxon>Brenneria</taxon>
    </lineage>
</organism>
<evidence type="ECO:0000313" key="3">
    <source>
        <dbReference type="EMBL" id="QCR10402.1"/>
    </source>
</evidence>
<dbReference type="PANTHER" id="PTHR30388">
    <property type="entry name" value="ALDEHYDE OXIDOREDUCTASE MOLYBDENUM COFACTOR ASSEMBLY PROTEIN"/>
    <property type="match status" value="1"/>
</dbReference>